<dbReference type="PANTHER" id="PTHR11785:SF528">
    <property type="entry name" value="AMINO ACID TRANSPORTER PROTEIN JHI-21"/>
    <property type="match status" value="1"/>
</dbReference>
<feature type="compositionally biased region" description="Polar residues" evidence="5">
    <location>
        <begin position="1"/>
        <end position="21"/>
    </location>
</feature>
<dbReference type="InterPro" id="IPR002293">
    <property type="entry name" value="AA/rel_permease1"/>
</dbReference>
<evidence type="ECO:0000256" key="5">
    <source>
        <dbReference type="SAM" id="MobiDB-lite"/>
    </source>
</evidence>
<keyword evidence="7" id="KW-1185">Reference proteome</keyword>
<evidence type="ECO:0000313" key="7">
    <source>
        <dbReference type="Proteomes" id="UP000694888"/>
    </source>
</evidence>
<feature type="transmembrane region" description="Helical" evidence="6">
    <location>
        <begin position="429"/>
        <end position="452"/>
    </location>
</feature>
<proteinExistence type="predicted"/>
<evidence type="ECO:0000256" key="2">
    <source>
        <dbReference type="ARBA" id="ARBA00022692"/>
    </source>
</evidence>
<evidence type="ECO:0000256" key="3">
    <source>
        <dbReference type="ARBA" id="ARBA00022989"/>
    </source>
</evidence>
<comment type="subcellular location">
    <subcellularLocation>
        <location evidence="1">Membrane</location>
        <topology evidence="1">Multi-pass membrane protein</topology>
    </subcellularLocation>
</comment>
<keyword evidence="3 6" id="KW-1133">Transmembrane helix</keyword>
<dbReference type="RefSeq" id="XP_012937364.1">
    <property type="nucleotide sequence ID" value="XM_013081910.2"/>
</dbReference>
<keyword evidence="2 6" id="KW-0812">Transmembrane</keyword>
<keyword evidence="4 6" id="KW-0472">Membrane</keyword>
<evidence type="ECO:0000313" key="8">
    <source>
        <dbReference type="RefSeq" id="XP_012937364.1"/>
    </source>
</evidence>
<dbReference type="PANTHER" id="PTHR11785">
    <property type="entry name" value="AMINO ACID TRANSPORTER"/>
    <property type="match status" value="1"/>
</dbReference>
<feature type="transmembrane region" description="Helical" evidence="6">
    <location>
        <begin position="89"/>
        <end position="108"/>
    </location>
</feature>
<reference evidence="8" key="1">
    <citation type="submission" date="2025-08" db="UniProtKB">
        <authorList>
            <consortium name="RefSeq"/>
        </authorList>
    </citation>
    <scope>IDENTIFICATION</scope>
</reference>
<feature type="transmembrane region" description="Helical" evidence="6">
    <location>
        <begin position="325"/>
        <end position="350"/>
    </location>
</feature>
<dbReference type="PIRSF" id="PIRSF006060">
    <property type="entry name" value="AA_transporter"/>
    <property type="match status" value="1"/>
</dbReference>
<name>A0ABM0ZYV1_APLCA</name>
<protein>
    <submittedName>
        <fullName evidence="8">Y+L amino acid transporter 2</fullName>
    </submittedName>
</protein>
<feature type="transmembrane region" description="Helical" evidence="6">
    <location>
        <begin position="204"/>
        <end position="222"/>
    </location>
</feature>
<feature type="transmembrane region" description="Helical" evidence="6">
    <location>
        <begin position="274"/>
        <end position="299"/>
    </location>
</feature>
<feature type="transmembrane region" description="Helical" evidence="6">
    <location>
        <begin position="129"/>
        <end position="155"/>
    </location>
</feature>
<feature type="transmembrane region" description="Helical" evidence="6">
    <location>
        <begin position="242"/>
        <end position="262"/>
    </location>
</feature>
<accession>A0ABM0ZYV1</accession>
<dbReference type="InterPro" id="IPR050598">
    <property type="entry name" value="AminoAcid_Transporter"/>
</dbReference>
<evidence type="ECO:0000256" key="4">
    <source>
        <dbReference type="ARBA" id="ARBA00023136"/>
    </source>
</evidence>
<dbReference type="Pfam" id="PF13520">
    <property type="entry name" value="AA_permease_2"/>
    <property type="match status" value="1"/>
</dbReference>
<feature type="region of interest" description="Disordered" evidence="5">
    <location>
        <begin position="1"/>
        <end position="40"/>
    </location>
</feature>
<feature type="transmembrane region" description="Helical" evidence="6">
    <location>
        <begin position="175"/>
        <end position="192"/>
    </location>
</feature>
<organism evidence="7 8">
    <name type="scientific">Aplysia californica</name>
    <name type="common">California sea hare</name>
    <dbReference type="NCBI Taxonomy" id="6500"/>
    <lineage>
        <taxon>Eukaryota</taxon>
        <taxon>Metazoa</taxon>
        <taxon>Spiralia</taxon>
        <taxon>Lophotrochozoa</taxon>
        <taxon>Mollusca</taxon>
        <taxon>Gastropoda</taxon>
        <taxon>Heterobranchia</taxon>
        <taxon>Euthyneura</taxon>
        <taxon>Tectipleura</taxon>
        <taxon>Aplysiida</taxon>
        <taxon>Aplysioidea</taxon>
        <taxon>Aplysiidae</taxon>
        <taxon>Aplysia</taxon>
    </lineage>
</organism>
<dbReference type="Gene3D" id="1.20.1740.10">
    <property type="entry name" value="Amino acid/polyamine transporter I"/>
    <property type="match status" value="1"/>
</dbReference>
<feature type="transmembrane region" description="Helical" evidence="6">
    <location>
        <begin position="458"/>
        <end position="475"/>
    </location>
</feature>
<dbReference type="Proteomes" id="UP000694888">
    <property type="component" value="Unplaced"/>
</dbReference>
<feature type="transmembrane region" description="Helical" evidence="6">
    <location>
        <begin position="362"/>
        <end position="387"/>
    </location>
</feature>
<sequence>MSVSPKGQLPTIPSSTMTSIKQQQQQQQPREDSAESLDSGDNDGRIELKKQINLFHCVSIIIGIIVGGGIFVSPVGITLHVRSVGMSVMMWGVAGFFSMLCALCYAELGSCIPESGGEYVYIQRAWGDFAAFMCLWMNYIIINPVCVAASSLVFATYVLRPLFPDCEPPVEAERVLAALIIAFLVAINCHSVQWVTKLQAAITFCKLAALIVIIVIGFVWLGNGHSENFQNSFADSDYSAGAISISFYSGFFAFGGWSYLNFLTDEVINPHRNLPLGIMISITAVTFIYITANIAYFAVLTPQEMLTSSAVAVTFLERTVSSLSYVVPVLIAISVVGGMNGSILSMSRLFYVAAKNNHLPRIISMITVKSLTPTPSLISMFALVVIMQSFGNIFFLVEMMGFCLAIVLVMVFAGQVLLRWTEPDLYRPIKLPVALPIFLSCACAAILGITVYQKPQESGIALSIVACGLPAYVLGSKWDKPDCIQNILDDVTSFLQKLMLVTSQDACEEDDSDDDDIDAVDDGSFGEKKLMS</sequence>
<feature type="transmembrane region" description="Helical" evidence="6">
    <location>
        <begin position="54"/>
        <end position="77"/>
    </location>
</feature>
<feature type="transmembrane region" description="Helical" evidence="6">
    <location>
        <begin position="393"/>
        <end position="417"/>
    </location>
</feature>
<evidence type="ECO:0000256" key="6">
    <source>
        <dbReference type="SAM" id="Phobius"/>
    </source>
</evidence>
<feature type="compositionally biased region" description="Acidic residues" evidence="5">
    <location>
        <begin position="508"/>
        <end position="521"/>
    </location>
</feature>
<dbReference type="GeneID" id="101855787"/>
<evidence type="ECO:0000256" key="1">
    <source>
        <dbReference type="ARBA" id="ARBA00004141"/>
    </source>
</evidence>
<feature type="region of interest" description="Disordered" evidence="5">
    <location>
        <begin position="508"/>
        <end position="532"/>
    </location>
</feature>
<gene>
    <name evidence="8" type="primary">LOC101855787</name>
</gene>